<reference evidence="1 2" key="1">
    <citation type="submission" date="2023-03" db="EMBL/GenBank/DDBJ databases">
        <title>High recombination rates correlate with genetic variation in Cardiocondyla obscurior ants.</title>
        <authorList>
            <person name="Errbii M."/>
        </authorList>
    </citation>
    <scope>NUCLEOTIDE SEQUENCE [LARGE SCALE GENOMIC DNA]</scope>
    <source>
        <strain evidence="1">Alpha-2009</strain>
        <tissue evidence="1">Whole body</tissue>
    </source>
</reference>
<gene>
    <name evidence="1" type="ORF">PUN28_004309</name>
</gene>
<evidence type="ECO:0000313" key="1">
    <source>
        <dbReference type="EMBL" id="KAL0125067.1"/>
    </source>
</evidence>
<evidence type="ECO:0000313" key="2">
    <source>
        <dbReference type="Proteomes" id="UP001430953"/>
    </source>
</evidence>
<name>A0AAW2GF75_9HYME</name>
<sequence>MATQQFYKSMQMLQANAKREKDEPFEDYSIFLYRQTAPDFKDRVKDLEQKILYPDRQPKMHIGYRRNSVDEEFSGRIKDFEDKLKGATSSEKKPKDLLRAIGKIEKSDWNVKEIEKKIEENKMGRGVRHERVEKVPKWSREQFLARQIKMEKRGNDQKDNYSKYADIDNTLKNIGKKIREGSALGYNKVSAMAEQFSNKSQDAEPKLQKSVNTNFMISIRKWSMNIKILLSVMYR</sequence>
<dbReference type="AlphaFoldDB" id="A0AAW2GF75"/>
<keyword evidence="2" id="KW-1185">Reference proteome</keyword>
<protein>
    <submittedName>
        <fullName evidence="1">Uncharacterized protein</fullName>
    </submittedName>
</protein>
<accession>A0AAW2GF75</accession>
<proteinExistence type="predicted"/>
<dbReference type="EMBL" id="JADYXP020000004">
    <property type="protein sequence ID" value="KAL0125067.1"/>
    <property type="molecule type" value="Genomic_DNA"/>
</dbReference>
<organism evidence="1 2">
    <name type="scientific">Cardiocondyla obscurior</name>
    <dbReference type="NCBI Taxonomy" id="286306"/>
    <lineage>
        <taxon>Eukaryota</taxon>
        <taxon>Metazoa</taxon>
        <taxon>Ecdysozoa</taxon>
        <taxon>Arthropoda</taxon>
        <taxon>Hexapoda</taxon>
        <taxon>Insecta</taxon>
        <taxon>Pterygota</taxon>
        <taxon>Neoptera</taxon>
        <taxon>Endopterygota</taxon>
        <taxon>Hymenoptera</taxon>
        <taxon>Apocrita</taxon>
        <taxon>Aculeata</taxon>
        <taxon>Formicoidea</taxon>
        <taxon>Formicidae</taxon>
        <taxon>Myrmicinae</taxon>
        <taxon>Cardiocondyla</taxon>
    </lineage>
</organism>
<comment type="caution">
    <text evidence="1">The sequence shown here is derived from an EMBL/GenBank/DDBJ whole genome shotgun (WGS) entry which is preliminary data.</text>
</comment>
<dbReference type="Proteomes" id="UP001430953">
    <property type="component" value="Unassembled WGS sequence"/>
</dbReference>